<evidence type="ECO:0000313" key="2">
    <source>
        <dbReference type="Proteomes" id="UP000251692"/>
    </source>
</evidence>
<dbReference type="PANTHER" id="PTHR42999:SF1">
    <property type="entry name" value="PENTAPEPTIDE REPEAT-CONTAINING PROTEIN"/>
    <property type="match status" value="1"/>
</dbReference>
<comment type="caution">
    <text evidence="1">The sequence shown here is derived from an EMBL/GenBank/DDBJ whole genome shotgun (WGS) entry which is preliminary data.</text>
</comment>
<dbReference type="RefSeq" id="WP_112305983.1">
    <property type="nucleotide sequence ID" value="NZ_QMDV01000003.1"/>
</dbReference>
<accession>A0A364RDJ8</accession>
<reference evidence="1 2" key="1">
    <citation type="submission" date="2018-06" db="EMBL/GenBank/DDBJ databases">
        <authorList>
            <person name="Liu Z.-W."/>
        </authorList>
    </citation>
    <scope>NUCLEOTIDE SEQUENCE [LARGE SCALE GENOMIC DNA]</scope>
    <source>
        <strain evidence="1 2">2b14</strain>
    </source>
</reference>
<dbReference type="Gene3D" id="2.160.20.80">
    <property type="entry name" value="E3 ubiquitin-protein ligase SopA"/>
    <property type="match status" value="1"/>
</dbReference>
<protein>
    <submittedName>
        <fullName evidence="1">Pentapeptide repeat-containing protein</fullName>
    </submittedName>
</protein>
<reference evidence="1 2" key="2">
    <citation type="submission" date="2018-07" db="EMBL/GenBank/DDBJ databases">
        <title>Pontibacter sp. 2b14 genomic sequence and assembly.</title>
        <authorList>
            <person name="Du Z.-J."/>
        </authorList>
    </citation>
    <scope>NUCLEOTIDE SEQUENCE [LARGE SCALE GENOMIC DNA]</scope>
    <source>
        <strain evidence="1 2">2b14</strain>
    </source>
</reference>
<name>A0A364RDJ8_9BACT</name>
<dbReference type="InterPro" id="IPR052949">
    <property type="entry name" value="PA_immunity-related"/>
</dbReference>
<proteinExistence type="predicted"/>
<dbReference type="EMBL" id="QMDV01000003">
    <property type="protein sequence ID" value="RAU82391.1"/>
    <property type="molecule type" value="Genomic_DNA"/>
</dbReference>
<dbReference type="Proteomes" id="UP000251692">
    <property type="component" value="Unassembled WGS sequence"/>
</dbReference>
<sequence>MEGLLHQGKTFEKISYPNKDVKSRGFENCTFKLCDFSGSNFAGTRFTDCTFMGCNLALLKLNNVTLNNCVFKECKLTGINFSECEDVFFTVQFENCILDYAVFMNRKMAKTKFIYTSLKSVDFTNANLTSALFDNTDLERAVFNYTNLSGADFSTAYNFIIDPEINTIKNAKFSGYGLQGLLAKYELVIV</sequence>
<keyword evidence="2" id="KW-1185">Reference proteome</keyword>
<evidence type="ECO:0000313" key="1">
    <source>
        <dbReference type="EMBL" id="RAU82391.1"/>
    </source>
</evidence>
<dbReference type="InterPro" id="IPR001646">
    <property type="entry name" value="5peptide_repeat"/>
</dbReference>
<dbReference type="PANTHER" id="PTHR42999">
    <property type="entry name" value="ANTIBIOTIC RESISTANCE PROTEIN MCBG"/>
    <property type="match status" value="1"/>
</dbReference>
<dbReference type="SUPFAM" id="SSF141571">
    <property type="entry name" value="Pentapeptide repeat-like"/>
    <property type="match status" value="1"/>
</dbReference>
<dbReference type="Pfam" id="PF00805">
    <property type="entry name" value="Pentapeptide"/>
    <property type="match status" value="1"/>
</dbReference>
<gene>
    <name evidence="1" type="ORF">DP923_11440</name>
</gene>
<organism evidence="1 2">
    <name type="scientific">Pontibacter arcticus</name>
    <dbReference type="NCBI Taxonomy" id="2080288"/>
    <lineage>
        <taxon>Bacteria</taxon>
        <taxon>Pseudomonadati</taxon>
        <taxon>Bacteroidota</taxon>
        <taxon>Cytophagia</taxon>
        <taxon>Cytophagales</taxon>
        <taxon>Hymenobacteraceae</taxon>
        <taxon>Pontibacter</taxon>
    </lineage>
</organism>
<dbReference type="OrthoDB" id="67652at2"/>
<dbReference type="Pfam" id="PF13599">
    <property type="entry name" value="Pentapeptide_4"/>
    <property type="match status" value="1"/>
</dbReference>
<dbReference type="AlphaFoldDB" id="A0A364RDJ8"/>